<sequence length="329" mass="38788">MKKMELFEKIYSCYYQVVGQILRESERHPVTVKEMEGIIRKYGFQESVLTILPNLTGGEWAFMKKGRDGTYTPAVSHLPKLPLTGLQQRWLKSIIADRRISLFLSDSDLAWAGELLKDTEPLFDEEDFYYFDRFKDGDDYNSKQYRENFRSILQALEKKQALFVAYEGKTCDTVTYETLPYQLQYSSKDDKFRLCSLEYSRGNFRRELTLNLSKIRACHPSKREVSIEPAEYRFCNRGKSQEPVVLEISGERNSLERCMLQFANYEKHTEFDEERKCWICSIYYDKADETELLIDILSFGPVVRVLGPEPFLGLIKARVRRQYRLFQQV</sequence>
<accession>A0ABC9TU50</accession>
<organism evidence="1 2">
    <name type="scientific">[Clostridium] symbiosum ATCC 14940</name>
    <dbReference type="NCBI Taxonomy" id="411472"/>
    <lineage>
        <taxon>Bacteria</taxon>
        <taxon>Bacillati</taxon>
        <taxon>Bacillota</taxon>
        <taxon>Clostridia</taxon>
        <taxon>Lachnospirales</taxon>
        <taxon>Lachnospiraceae</taxon>
        <taxon>Otoolea</taxon>
    </lineage>
</organism>
<comment type="caution">
    <text evidence="1">The sequence shown here is derived from an EMBL/GenBank/DDBJ whole genome shotgun (WGS) entry which is preliminary data.</text>
</comment>
<evidence type="ECO:0000313" key="1">
    <source>
        <dbReference type="EMBL" id="ERI74739.1"/>
    </source>
</evidence>
<dbReference type="EMBL" id="AWSU01000288">
    <property type="protein sequence ID" value="ERI74739.1"/>
    <property type="molecule type" value="Genomic_DNA"/>
</dbReference>
<gene>
    <name evidence="1" type="ORF">CLOSYM_03707</name>
</gene>
<evidence type="ECO:0000313" key="2">
    <source>
        <dbReference type="Proteomes" id="UP000016491"/>
    </source>
</evidence>
<dbReference type="AlphaFoldDB" id="A0ABC9TU50"/>
<protein>
    <recommendedName>
        <fullName evidence="3">WYL domain-containing protein</fullName>
    </recommendedName>
</protein>
<name>A0ABC9TU50_CLOSY</name>
<reference evidence="1 2" key="1">
    <citation type="submission" date="2013-07" db="EMBL/GenBank/DDBJ databases">
        <authorList>
            <person name="Weinstock G."/>
            <person name="Sodergren E."/>
            <person name="Wylie T."/>
            <person name="Fulton L."/>
            <person name="Fulton R."/>
            <person name="Fronick C."/>
            <person name="O'Laughlin M."/>
            <person name="Godfrey J."/>
            <person name="Miner T."/>
            <person name="Herter B."/>
            <person name="Appelbaum E."/>
            <person name="Cordes M."/>
            <person name="Lek S."/>
            <person name="Wollam A."/>
            <person name="Pepin K.H."/>
            <person name="Palsikar V.B."/>
            <person name="Mitreva M."/>
            <person name="Wilson R.K."/>
        </authorList>
    </citation>
    <scope>NUCLEOTIDE SEQUENCE [LARGE SCALE GENOMIC DNA]</scope>
    <source>
        <strain evidence="1 2">ATCC 14940</strain>
    </source>
</reference>
<dbReference type="Proteomes" id="UP000016491">
    <property type="component" value="Unassembled WGS sequence"/>
</dbReference>
<proteinExistence type="predicted"/>
<evidence type="ECO:0008006" key="3">
    <source>
        <dbReference type="Google" id="ProtNLM"/>
    </source>
</evidence>